<reference evidence="6 7" key="1">
    <citation type="submission" date="2016-10" db="EMBL/GenBank/DDBJ databases">
        <authorList>
            <person name="de Groot N.N."/>
        </authorList>
    </citation>
    <scope>NUCLEOTIDE SEQUENCE [LARGE SCALE GENOMIC DNA]</scope>
    <source>
        <strain evidence="6 7">DSM 21633</strain>
    </source>
</reference>
<dbReference type="InterPro" id="IPR027417">
    <property type="entry name" value="P-loop_NTPase"/>
</dbReference>
<accession>A0A1H9DHY8</accession>
<dbReference type="AlphaFoldDB" id="A0A1H9DHY8"/>
<proteinExistence type="predicted"/>
<dbReference type="OrthoDB" id="9760950at2"/>
<dbReference type="InterPro" id="IPR017871">
    <property type="entry name" value="ABC_transporter-like_CS"/>
</dbReference>
<dbReference type="InterPro" id="IPR032781">
    <property type="entry name" value="ABC_tran_Xtn"/>
</dbReference>
<evidence type="ECO:0000313" key="7">
    <source>
        <dbReference type="Proteomes" id="UP000199427"/>
    </source>
</evidence>
<dbReference type="InterPro" id="IPR050611">
    <property type="entry name" value="ABCF"/>
</dbReference>
<evidence type="ECO:0000256" key="1">
    <source>
        <dbReference type="ARBA" id="ARBA00022737"/>
    </source>
</evidence>
<dbReference type="GO" id="GO:0016887">
    <property type="term" value="F:ATP hydrolysis activity"/>
    <property type="evidence" value="ECO:0007669"/>
    <property type="project" value="InterPro"/>
</dbReference>
<organism evidence="6 7">
    <name type="scientific">Piscibacillus halophilus</name>
    <dbReference type="NCBI Taxonomy" id="571933"/>
    <lineage>
        <taxon>Bacteria</taxon>
        <taxon>Bacillati</taxon>
        <taxon>Bacillota</taxon>
        <taxon>Bacilli</taxon>
        <taxon>Bacillales</taxon>
        <taxon>Bacillaceae</taxon>
        <taxon>Piscibacillus</taxon>
    </lineage>
</organism>
<evidence type="ECO:0000256" key="4">
    <source>
        <dbReference type="SAM" id="Coils"/>
    </source>
</evidence>
<name>A0A1H9DHY8_9BACI</name>
<keyword evidence="4" id="KW-0175">Coiled coil</keyword>
<dbReference type="PANTHER" id="PTHR19211">
    <property type="entry name" value="ATP-BINDING TRANSPORT PROTEIN-RELATED"/>
    <property type="match status" value="1"/>
</dbReference>
<dbReference type="RefSeq" id="WP_091772999.1">
    <property type="nucleotide sequence ID" value="NZ_FOES01000007.1"/>
</dbReference>
<gene>
    <name evidence="6" type="ORF">SAMN05216362_10724</name>
</gene>
<keyword evidence="3 6" id="KW-0067">ATP-binding</keyword>
<dbReference type="PANTHER" id="PTHR19211:SF100">
    <property type="entry name" value="RIBOSOME PROTECTION PROTEIN VMLR"/>
    <property type="match status" value="1"/>
</dbReference>
<dbReference type="SMART" id="SM00382">
    <property type="entry name" value="AAA"/>
    <property type="match status" value="2"/>
</dbReference>
<feature type="domain" description="ABC transporter" evidence="5">
    <location>
        <begin position="3"/>
        <end position="479"/>
    </location>
</feature>
<evidence type="ECO:0000256" key="2">
    <source>
        <dbReference type="ARBA" id="ARBA00022741"/>
    </source>
</evidence>
<keyword evidence="7" id="KW-1185">Reference proteome</keyword>
<dbReference type="NCBIfam" id="NF000355">
    <property type="entry name" value="ribo_prot_ABC_F"/>
    <property type="match status" value="1"/>
</dbReference>
<feature type="coiled-coil region" evidence="4">
    <location>
        <begin position="170"/>
        <end position="204"/>
    </location>
</feature>
<dbReference type="STRING" id="571933.SAMN05216362_10724"/>
<dbReference type="GO" id="GO:0005524">
    <property type="term" value="F:ATP binding"/>
    <property type="evidence" value="ECO:0007669"/>
    <property type="project" value="UniProtKB-KW"/>
</dbReference>
<keyword evidence="1" id="KW-0677">Repeat</keyword>
<sequence>MLCQINDLTYELANKTLFRIKDLSIHAGDRIGLIGRNGSGKSTLLKIIADELEPTEGKITKYGTTAYLPQLKPKKGYLSGGEITQEWIRRIFSEDKDLLLLDEPTTHLDQPNIEKLEEELKKAHHTFVIVSHDREFLDQLCTTIWEMDEEKIIEYKGNYSEYEHQKHQRIQHHEKEYEKYVEKKKQLEDALRMKEQKAKRATKKPKNVSKSEAKITGAKPYFAKKQKKLNQGAKAIQTRIDQLEKVEKIKELPPIQMKLAAAIPAANKPLIRCHELDGQIGDKTLWSSPASFTIENGEKIGIIGPNGSGKTTLIHKLLNDEKVQRSPQLKVGYFSQQLEQLNVKKTILENVQATSSQDETLIRTVLARLGFRGDSVYKEVNVLSGGERVKVALAKIFVSDVNTLILDEPTNFLDIEALEALEKLLQEYPGTLLFVSHDRRFVEHVAEKLIIIHDRKLYIHDGPEIEFWESQEQANSDEELLLVETQITEILSRMSLDPNEELEAEFERLLQKKKELDS</sequence>
<dbReference type="EMBL" id="FOES01000007">
    <property type="protein sequence ID" value="SEQ13110.1"/>
    <property type="molecule type" value="Genomic_DNA"/>
</dbReference>
<evidence type="ECO:0000256" key="3">
    <source>
        <dbReference type="ARBA" id="ARBA00022840"/>
    </source>
</evidence>
<evidence type="ECO:0000259" key="5">
    <source>
        <dbReference type="PROSITE" id="PS50893"/>
    </source>
</evidence>
<dbReference type="Pfam" id="PF00005">
    <property type="entry name" value="ABC_tran"/>
    <property type="match status" value="2"/>
</dbReference>
<dbReference type="Proteomes" id="UP000199427">
    <property type="component" value="Unassembled WGS sequence"/>
</dbReference>
<evidence type="ECO:0000313" key="6">
    <source>
        <dbReference type="EMBL" id="SEQ13110.1"/>
    </source>
</evidence>
<dbReference type="InterPro" id="IPR003593">
    <property type="entry name" value="AAA+_ATPase"/>
</dbReference>
<dbReference type="PROSITE" id="PS50893">
    <property type="entry name" value="ABC_TRANSPORTER_2"/>
    <property type="match status" value="1"/>
</dbReference>
<dbReference type="SUPFAM" id="SSF52540">
    <property type="entry name" value="P-loop containing nucleoside triphosphate hydrolases"/>
    <property type="match status" value="2"/>
</dbReference>
<dbReference type="InterPro" id="IPR003439">
    <property type="entry name" value="ABC_transporter-like_ATP-bd"/>
</dbReference>
<dbReference type="PROSITE" id="PS00211">
    <property type="entry name" value="ABC_TRANSPORTER_1"/>
    <property type="match status" value="1"/>
</dbReference>
<protein>
    <submittedName>
        <fullName evidence="6">Pleuromutilin/lincosamide/streptogramin A transport system ATP-binding/permease protein</fullName>
    </submittedName>
</protein>
<keyword evidence="2" id="KW-0547">Nucleotide-binding</keyword>
<dbReference type="CDD" id="cd03221">
    <property type="entry name" value="ABCF_EF-3"/>
    <property type="match status" value="2"/>
</dbReference>
<dbReference type="Gene3D" id="3.40.50.300">
    <property type="entry name" value="P-loop containing nucleotide triphosphate hydrolases"/>
    <property type="match status" value="3"/>
</dbReference>
<dbReference type="Pfam" id="PF12848">
    <property type="entry name" value="ABC_tran_Xtn"/>
    <property type="match status" value="1"/>
</dbReference>